<dbReference type="EMBL" id="BGZK01000297">
    <property type="protein sequence ID" value="GBP34999.1"/>
    <property type="molecule type" value="Genomic_DNA"/>
</dbReference>
<evidence type="ECO:0000313" key="2">
    <source>
        <dbReference type="EMBL" id="GBP34999.1"/>
    </source>
</evidence>
<sequence length="126" mass="14086">MTAGPQRRRARSAATRRRVGRRSVRFNSQQSCAIPIYLPDPTRYPERLTYANRASVRSVSNGGRAPAERATDGHCNRTSSAAVAHTAAKRVHRAMSGAVYTNNWKRKRTEDKTVRVRHGTAVRAIE</sequence>
<comment type="caution">
    <text evidence="2">The sequence shown here is derived from an EMBL/GenBank/DDBJ whole genome shotgun (WGS) entry which is preliminary data.</text>
</comment>
<accession>A0A4C1V8H4</accession>
<feature type="compositionally biased region" description="Basic and acidic residues" evidence="1">
    <location>
        <begin position="66"/>
        <end position="75"/>
    </location>
</feature>
<evidence type="ECO:0000256" key="1">
    <source>
        <dbReference type="SAM" id="MobiDB-lite"/>
    </source>
</evidence>
<dbReference type="Proteomes" id="UP000299102">
    <property type="component" value="Unassembled WGS sequence"/>
</dbReference>
<feature type="region of interest" description="Disordered" evidence="1">
    <location>
        <begin position="1"/>
        <end position="25"/>
    </location>
</feature>
<keyword evidence="3" id="KW-1185">Reference proteome</keyword>
<organism evidence="2 3">
    <name type="scientific">Eumeta variegata</name>
    <name type="common">Bagworm moth</name>
    <name type="synonym">Eumeta japonica</name>
    <dbReference type="NCBI Taxonomy" id="151549"/>
    <lineage>
        <taxon>Eukaryota</taxon>
        <taxon>Metazoa</taxon>
        <taxon>Ecdysozoa</taxon>
        <taxon>Arthropoda</taxon>
        <taxon>Hexapoda</taxon>
        <taxon>Insecta</taxon>
        <taxon>Pterygota</taxon>
        <taxon>Neoptera</taxon>
        <taxon>Endopterygota</taxon>
        <taxon>Lepidoptera</taxon>
        <taxon>Glossata</taxon>
        <taxon>Ditrysia</taxon>
        <taxon>Tineoidea</taxon>
        <taxon>Psychidae</taxon>
        <taxon>Oiketicinae</taxon>
        <taxon>Eumeta</taxon>
    </lineage>
</organism>
<feature type="compositionally biased region" description="Basic residues" evidence="1">
    <location>
        <begin position="1"/>
        <end position="24"/>
    </location>
</feature>
<evidence type="ECO:0000313" key="3">
    <source>
        <dbReference type="Proteomes" id="UP000299102"/>
    </source>
</evidence>
<proteinExistence type="predicted"/>
<reference evidence="2 3" key="1">
    <citation type="journal article" date="2019" name="Commun. Biol.">
        <title>The bagworm genome reveals a unique fibroin gene that provides high tensile strength.</title>
        <authorList>
            <person name="Kono N."/>
            <person name="Nakamura H."/>
            <person name="Ohtoshi R."/>
            <person name="Tomita M."/>
            <person name="Numata K."/>
            <person name="Arakawa K."/>
        </authorList>
    </citation>
    <scope>NUCLEOTIDE SEQUENCE [LARGE SCALE GENOMIC DNA]</scope>
</reference>
<feature type="region of interest" description="Disordered" evidence="1">
    <location>
        <begin position="55"/>
        <end position="79"/>
    </location>
</feature>
<name>A0A4C1V8H4_EUMVA</name>
<protein>
    <submittedName>
        <fullName evidence="2">Uncharacterized protein</fullName>
    </submittedName>
</protein>
<dbReference type="AlphaFoldDB" id="A0A4C1V8H4"/>
<gene>
    <name evidence="2" type="ORF">EVAR_28464_1</name>
</gene>